<organism evidence="2">
    <name type="scientific">uncultured Mycobacteriales bacterium</name>
    <dbReference type="NCBI Taxonomy" id="581187"/>
    <lineage>
        <taxon>Bacteria</taxon>
        <taxon>Bacillati</taxon>
        <taxon>Actinomycetota</taxon>
        <taxon>Actinomycetes</taxon>
        <taxon>Mycobacteriales</taxon>
        <taxon>environmental samples</taxon>
    </lineage>
</organism>
<gene>
    <name evidence="2" type="ORF">AVDCRST_MAG41-1564</name>
</gene>
<reference evidence="2" key="1">
    <citation type="submission" date="2020-02" db="EMBL/GenBank/DDBJ databases">
        <authorList>
            <person name="Meier V. D."/>
        </authorList>
    </citation>
    <scope>NUCLEOTIDE SEQUENCE</scope>
    <source>
        <strain evidence="2">AVDCRST_MAG41</strain>
    </source>
</reference>
<feature type="compositionally biased region" description="Low complexity" evidence="1">
    <location>
        <begin position="156"/>
        <end position="167"/>
    </location>
</feature>
<feature type="non-terminal residue" evidence="2">
    <location>
        <position position="167"/>
    </location>
</feature>
<feature type="non-terminal residue" evidence="2">
    <location>
        <position position="1"/>
    </location>
</feature>
<accession>A0A6J4I8I5</accession>
<sequence>DVPGAGSARRPAAAGTRPAHRGGDVHRRRRRADPGGGLHATVPPAAHGTGGARQPGRPPGRLRRDGAGRLAVVRRRRRRAVRGRRHRVGAQPRVRRRPAPGPAPRLPAGESGVPVGRAAGRRLVGRRPGGRPRRGRRCRAGRGRGVRGRPRPPGPAGRTGPAYPGPM</sequence>
<proteinExistence type="predicted"/>
<dbReference type="EMBL" id="CADCTP010000142">
    <property type="protein sequence ID" value="CAA9243319.1"/>
    <property type="molecule type" value="Genomic_DNA"/>
</dbReference>
<evidence type="ECO:0000256" key="1">
    <source>
        <dbReference type="SAM" id="MobiDB-lite"/>
    </source>
</evidence>
<protein>
    <submittedName>
        <fullName evidence="2">Uncharacterized protein</fullName>
    </submittedName>
</protein>
<feature type="compositionally biased region" description="Basic residues" evidence="1">
    <location>
        <begin position="72"/>
        <end position="98"/>
    </location>
</feature>
<name>A0A6J4I8I5_9ACTN</name>
<dbReference type="AlphaFoldDB" id="A0A6J4I8I5"/>
<feature type="compositionally biased region" description="Basic residues" evidence="1">
    <location>
        <begin position="119"/>
        <end position="150"/>
    </location>
</feature>
<evidence type="ECO:0000313" key="2">
    <source>
        <dbReference type="EMBL" id="CAA9243319.1"/>
    </source>
</evidence>
<feature type="compositionally biased region" description="Low complexity" evidence="1">
    <location>
        <begin position="1"/>
        <end position="17"/>
    </location>
</feature>
<feature type="compositionally biased region" description="Low complexity" evidence="1">
    <location>
        <begin position="106"/>
        <end position="118"/>
    </location>
</feature>
<feature type="region of interest" description="Disordered" evidence="1">
    <location>
        <begin position="1"/>
        <end position="167"/>
    </location>
</feature>